<proteinExistence type="predicted"/>
<dbReference type="Pfam" id="PF04082">
    <property type="entry name" value="Fungal_trans"/>
    <property type="match status" value="1"/>
</dbReference>
<evidence type="ECO:0000256" key="3">
    <source>
        <dbReference type="ARBA" id="ARBA00023125"/>
    </source>
</evidence>
<dbReference type="GO" id="GO:0006351">
    <property type="term" value="P:DNA-templated transcription"/>
    <property type="evidence" value="ECO:0007669"/>
    <property type="project" value="InterPro"/>
</dbReference>
<dbReference type="AlphaFoldDB" id="A0AAD6CWD9"/>
<dbReference type="CDD" id="cd12148">
    <property type="entry name" value="fungal_TF_MHR"/>
    <property type="match status" value="1"/>
</dbReference>
<dbReference type="Proteomes" id="UP001220324">
    <property type="component" value="Unassembled WGS sequence"/>
</dbReference>
<dbReference type="CDD" id="cd00067">
    <property type="entry name" value="GAL4"/>
    <property type="match status" value="1"/>
</dbReference>
<keyword evidence="9" id="KW-1185">Reference proteome</keyword>
<dbReference type="InterPro" id="IPR036864">
    <property type="entry name" value="Zn2-C6_fun-type_DNA-bd_sf"/>
</dbReference>
<dbReference type="SMART" id="SM00066">
    <property type="entry name" value="GAL4"/>
    <property type="match status" value="1"/>
</dbReference>
<dbReference type="GO" id="GO:0008270">
    <property type="term" value="F:zinc ion binding"/>
    <property type="evidence" value="ECO:0007669"/>
    <property type="project" value="InterPro"/>
</dbReference>
<evidence type="ECO:0000259" key="7">
    <source>
        <dbReference type="PROSITE" id="PS50048"/>
    </source>
</evidence>
<reference evidence="8 9" key="1">
    <citation type="journal article" date="2023" name="IMA Fungus">
        <title>Comparative genomic study of the Penicillium genus elucidates a diverse pangenome and 15 lateral gene transfer events.</title>
        <authorList>
            <person name="Petersen C."/>
            <person name="Sorensen T."/>
            <person name="Nielsen M.R."/>
            <person name="Sondergaard T.E."/>
            <person name="Sorensen J.L."/>
            <person name="Fitzpatrick D.A."/>
            <person name="Frisvad J.C."/>
            <person name="Nielsen K.L."/>
        </authorList>
    </citation>
    <scope>NUCLEOTIDE SEQUENCE [LARGE SCALE GENOMIC DNA]</scope>
    <source>
        <strain evidence="8 9">IBT 35679</strain>
    </source>
</reference>
<feature type="region of interest" description="Disordered" evidence="6">
    <location>
        <begin position="604"/>
        <end position="665"/>
    </location>
</feature>
<dbReference type="PANTHER" id="PTHR46910:SF1">
    <property type="entry name" value="MISCELLANEOUS ZN(II)2CYS6 TRANSCRIPTION FACTOR (EUROFUNG)-RELATED"/>
    <property type="match status" value="1"/>
</dbReference>
<dbReference type="InterPro" id="IPR007219">
    <property type="entry name" value="XnlR_reg_dom"/>
</dbReference>
<feature type="compositionally biased region" description="Polar residues" evidence="6">
    <location>
        <begin position="604"/>
        <end position="624"/>
    </location>
</feature>
<protein>
    <submittedName>
        <fullName evidence="8">Transcription factor</fullName>
    </submittedName>
</protein>
<dbReference type="PANTHER" id="PTHR46910">
    <property type="entry name" value="TRANSCRIPTION FACTOR PDR1"/>
    <property type="match status" value="1"/>
</dbReference>
<evidence type="ECO:0000313" key="8">
    <source>
        <dbReference type="EMBL" id="KAJ5541204.1"/>
    </source>
</evidence>
<dbReference type="SMART" id="SM00906">
    <property type="entry name" value="Fungal_trans"/>
    <property type="match status" value="1"/>
</dbReference>
<comment type="caution">
    <text evidence="8">The sequence shown here is derived from an EMBL/GenBank/DDBJ whole genome shotgun (WGS) entry which is preliminary data.</text>
</comment>
<keyword evidence="2" id="KW-0805">Transcription regulation</keyword>
<dbReference type="Pfam" id="PF00172">
    <property type="entry name" value="Zn_clus"/>
    <property type="match status" value="1"/>
</dbReference>
<dbReference type="InterPro" id="IPR001138">
    <property type="entry name" value="Zn2Cys6_DnaBD"/>
</dbReference>
<dbReference type="SUPFAM" id="SSF57701">
    <property type="entry name" value="Zn2/Cys6 DNA-binding domain"/>
    <property type="match status" value="1"/>
</dbReference>
<evidence type="ECO:0000256" key="1">
    <source>
        <dbReference type="ARBA" id="ARBA00022723"/>
    </source>
</evidence>
<dbReference type="Gene3D" id="4.10.240.10">
    <property type="entry name" value="Zn(2)-C6 fungal-type DNA-binding domain"/>
    <property type="match status" value="1"/>
</dbReference>
<feature type="compositionally biased region" description="Basic and acidic residues" evidence="6">
    <location>
        <begin position="629"/>
        <end position="655"/>
    </location>
</feature>
<name>A0AAD6CWD9_9EURO</name>
<evidence type="ECO:0000256" key="6">
    <source>
        <dbReference type="SAM" id="MobiDB-lite"/>
    </source>
</evidence>
<gene>
    <name evidence="8" type="ORF">N7494_006280</name>
</gene>
<evidence type="ECO:0000256" key="2">
    <source>
        <dbReference type="ARBA" id="ARBA00023015"/>
    </source>
</evidence>
<keyword evidence="5" id="KW-0539">Nucleus</keyword>
<dbReference type="PROSITE" id="PS50048">
    <property type="entry name" value="ZN2_CY6_FUNGAL_2"/>
    <property type="match status" value="1"/>
</dbReference>
<keyword evidence="3" id="KW-0238">DNA-binding</keyword>
<dbReference type="PROSITE" id="PS00463">
    <property type="entry name" value="ZN2_CY6_FUNGAL_1"/>
    <property type="match status" value="1"/>
</dbReference>
<feature type="domain" description="Zn(2)-C6 fungal-type" evidence="7">
    <location>
        <begin position="10"/>
        <end position="39"/>
    </location>
</feature>
<dbReference type="GO" id="GO:0000981">
    <property type="term" value="F:DNA-binding transcription factor activity, RNA polymerase II-specific"/>
    <property type="evidence" value="ECO:0007669"/>
    <property type="project" value="InterPro"/>
</dbReference>
<accession>A0AAD6CWD9</accession>
<evidence type="ECO:0000256" key="4">
    <source>
        <dbReference type="ARBA" id="ARBA00023163"/>
    </source>
</evidence>
<keyword evidence="1" id="KW-0479">Metal-binding</keyword>
<evidence type="ECO:0000313" key="9">
    <source>
        <dbReference type="Proteomes" id="UP001220324"/>
    </source>
</evidence>
<organism evidence="8 9">
    <name type="scientific">Penicillium frequentans</name>
    <dbReference type="NCBI Taxonomy" id="3151616"/>
    <lineage>
        <taxon>Eukaryota</taxon>
        <taxon>Fungi</taxon>
        <taxon>Dikarya</taxon>
        <taxon>Ascomycota</taxon>
        <taxon>Pezizomycotina</taxon>
        <taxon>Eurotiomycetes</taxon>
        <taxon>Eurotiomycetidae</taxon>
        <taxon>Eurotiales</taxon>
        <taxon>Aspergillaceae</taxon>
        <taxon>Penicillium</taxon>
    </lineage>
</organism>
<keyword evidence="4" id="KW-0804">Transcription</keyword>
<evidence type="ECO:0000256" key="5">
    <source>
        <dbReference type="ARBA" id="ARBA00023242"/>
    </source>
</evidence>
<dbReference type="InterPro" id="IPR050987">
    <property type="entry name" value="AtrR-like"/>
</dbReference>
<sequence length="732" mass="83289">MYERQRVWRACQACRRKKVKCDGEHPCQSCTRNRSECVFEQYNNMKLVDPQYVKKLENRLSQMEKELKQRQSDQGRRISIDLSAQTSYIQSTDVGYQDFCQPVPEGAVADPTDEFLAPSIDAVTPAPGPKRAHIAQVAGTYSADAPDLPIFDNHDPQHGSEVAILPEPITIDVTRLEEPIMEALIDVFYHSIYPIFPIIHHRNLRLQYDNWLSARNNDGREDDSDFSALLYALLAVAASVIPRQHAVFDQQGLHIYKEVNLGELLHSHATSIATGRPYRTNARFPMNIVIAQGLLSLYLTEDGKVNDAWVTTGHAIRLYQGLDLDESGDASATNKWHEPKKLWWCLYILDRSLSTALSKPLAIDDADSDIESYTGENEPSSSYEKTDPWFSVIADFHVTMGRIYRSVRRIRKSHPSQNAKLRDTLRSHVKRHDAELERYYRKQVLPKIEESNHQIGPLALQTIAISSYYIGVVLLYRTFIERLNIAEPAAFLRCAEAASKCIKATPQVMATVPASHFVIQQSRAIYASAKVLLHCMRLARNPTFTNKAWSDVESGFNMLQNLKIQWPEIKKYQTLTEEDMRFTQSDLAKHDLFYQTFSRYGQAAGTSPISSTSPVFNGDNQGNSGLDMPIHHELTRSREETDSIFSRDSESSERQSKRRKLTPDSFFPCDPTAILHLLPSSEEPQDYEDHSMMMNDDLSDAQQFFLGDLSADPFDDSMLLDSIEQFLSYPSE</sequence>
<dbReference type="GO" id="GO:0003677">
    <property type="term" value="F:DNA binding"/>
    <property type="evidence" value="ECO:0007669"/>
    <property type="project" value="UniProtKB-KW"/>
</dbReference>
<dbReference type="EMBL" id="JAQIZZ010000005">
    <property type="protein sequence ID" value="KAJ5541204.1"/>
    <property type="molecule type" value="Genomic_DNA"/>
</dbReference>